<evidence type="ECO:0000256" key="5">
    <source>
        <dbReference type="ARBA" id="ARBA00022989"/>
    </source>
</evidence>
<dbReference type="PANTHER" id="PTHR45665">
    <property type="entry name" value="AQUAPORIN-8"/>
    <property type="match status" value="1"/>
</dbReference>
<sequence>MTFNKYLVEFLGTLFFLYIIIATGNAIAIGAALALVIYLGGKISGGNFNPAVSVMMVVAGKLSKQDLIGYILAQILGGLAAFELYKRFKM</sequence>
<evidence type="ECO:0008006" key="9">
    <source>
        <dbReference type="Google" id="ProtNLM"/>
    </source>
</evidence>
<evidence type="ECO:0000256" key="2">
    <source>
        <dbReference type="ARBA" id="ARBA00022448"/>
    </source>
</evidence>
<evidence type="ECO:0000256" key="3">
    <source>
        <dbReference type="ARBA" id="ARBA00022692"/>
    </source>
</evidence>
<name>A0A6C0EXW5_9ZZZZ</name>
<comment type="subcellular location">
    <subcellularLocation>
        <location evidence="1">Endomembrane system</location>
        <topology evidence="1">Multi-pass membrane protein</topology>
    </subcellularLocation>
</comment>
<keyword evidence="4" id="KW-0677">Repeat</keyword>
<dbReference type="InterPro" id="IPR023271">
    <property type="entry name" value="Aquaporin-like"/>
</dbReference>
<protein>
    <recommendedName>
        <fullName evidence="9">Major intrinsic protein</fullName>
    </recommendedName>
</protein>
<accession>A0A6C0EXW5</accession>
<dbReference type="GO" id="GO:0012505">
    <property type="term" value="C:endomembrane system"/>
    <property type="evidence" value="ECO:0007669"/>
    <property type="project" value="UniProtKB-SubCell"/>
</dbReference>
<keyword evidence="2" id="KW-0813">Transport</keyword>
<dbReference type="PANTHER" id="PTHR45665:SF9">
    <property type="entry name" value="AQUAPORIN-8"/>
    <property type="match status" value="1"/>
</dbReference>
<evidence type="ECO:0000256" key="6">
    <source>
        <dbReference type="ARBA" id="ARBA00023136"/>
    </source>
</evidence>
<dbReference type="PRINTS" id="PR00783">
    <property type="entry name" value="MINTRINSICP"/>
</dbReference>
<evidence type="ECO:0000313" key="8">
    <source>
        <dbReference type="EMBL" id="QHT33353.1"/>
    </source>
</evidence>
<evidence type="ECO:0000256" key="7">
    <source>
        <dbReference type="SAM" id="Phobius"/>
    </source>
</evidence>
<organism evidence="8">
    <name type="scientific">viral metagenome</name>
    <dbReference type="NCBI Taxonomy" id="1070528"/>
    <lineage>
        <taxon>unclassified sequences</taxon>
        <taxon>metagenomes</taxon>
        <taxon>organismal metagenomes</taxon>
    </lineage>
</organism>
<dbReference type="GO" id="GO:0005737">
    <property type="term" value="C:cytoplasm"/>
    <property type="evidence" value="ECO:0007669"/>
    <property type="project" value="UniProtKB-ARBA"/>
</dbReference>
<dbReference type="Pfam" id="PF00230">
    <property type="entry name" value="MIP"/>
    <property type="match status" value="1"/>
</dbReference>
<keyword evidence="3 7" id="KW-0812">Transmembrane</keyword>
<feature type="transmembrane region" description="Helical" evidence="7">
    <location>
        <begin position="67"/>
        <end position="85"/>
    </location>
</feature>
<dbReference type="GO" id="GO:0019755">
    <property type="term" value="P:one-carbon compound transport"/>
    <property type="evidence" value="ECO:0007669"/>
    <property type="project" value="UniProtKB-ARBA"/>
</dbReference>
<proteinExistence type="predicted"/>
<dbReference type="EMBL" id="MN738964">
    <property type="protein sequence ID" value="QHT33353.1"/>
    <property type="molecule type" value="Genomic_DNA"/>
</dbReference>
<dbReference type="AlphaFoldDB" id="A0A6C0EXW5"/>
<reference evidence="8" key="1">
    <citation type="journal article" date="2020" name="Nature">
        <title>Giant virus diversity and host interactions through global metagenomics.</title>
        <authorList>
            <person name="Schulz F."/>
            <person name="Roux S."/>
            <person name="Paez-Espino D."/>
            <person name="Jungbluth S."/>
            <person name="Walsh D.A."/>
            <person name="Denef V.J."/>
            <person name="McMahon K.D."/>
            <person name="Konstantinidis K.T."/>
            <person name="Eloe-Fadrosh E.A."/>
            <person name="Kyrpides N.C."/>
            <person name="Woyke T."/>
        </authorList>
    </citation>
    <scope>NUCLEOTIDE SEQUENCE</scope>
    <source>
        <strain evidence="8">GVMAG-M-3300009161-34</strain>
    </source>
</reference>
<dbReference type="Gene3D" id="1.20.1080.10">
    <property type="entry name" value="Glycerol uptake facilitator protein"/>
    <property type="match status" value="1"/>
</dbReference>
<evidence type="ECO:0000256" key="4">
    <source>
        <dbReference type="ARBA" id="ARBA00022737"/>
    </source>
</evidence>
<feature type="transmembrane region" description="Helical" evidence="7">
    <location>
        <begin position="12"/>
        <end position="39"/>
    </location>
</feature>
<keyword evidence="5 7" id="KW-1133">Transmembrane helix</keyword>
<dbReference type="GO" id="GO:0016020">
    <property type="term" value="C:membrane"/>
    <property type="evidence" value="ECO:0007669"/>
    <property type="project" value="InterPro"/>
</dbReference>
<dbReference type="GO" id="GO:0015250">
    <property type="term" value="F:water channel activity"/>
    <property type="evidence" value="ECO:0007669"/>
    <property type="project" value="TreeGrafter"/>
</dbReference>
<keyword evidence="6 7" id="KW-0472">Membrane</keyword>
<evidence type="ECO:0000256" key="1">
    <source>
        <dbReference type="ARBA" id="ARBA00004127"/>
    </source>
</evidence>
<dbReference type="InterPro" id="IPR000425">
    <property type="entry name" value="MIP"/>
</dbReference>
<dbReference type="InterPro" id="IPR034294">
    <property type="entry name" value="Aquaporin_transptr"/>
</dbReference>
<dbReference type="SUPFAM" id="SSF81338">
    <property type="entry name" value="Aquaporin-like"/>
    <property type="match status" value="1"/>
</dbReference>